<evidence type="ECO:0000313" key="11">
    <source>
        <dbReference type="EMBL" id="KAI1725496.1"/>
    </source>
</evidence>
<evidence type="ECO:0000313" key="12">
    <source>
        <dbReference type="Proteomes" id="UP001201812"/>
    </source>
</evidence>
<keyword evidence="5 7" id="KW-0547">Nucleotide-binding</keyword>
<dbReference type="Pfam" id="PF00501">
    <property type="entry name" value="AMP-binding"/>
    <property type="match status" value="1"/>
</dbReference>
<dbReference type="Gene3D" id="3.40.50.12780">
    <property type="entry name" value="N-terminal domain of ligase-like"/>
    <property type="match status" value="1"/>
</dbReference>
<organism evidence="11 12">
    <name type="scientific">Ditylenchus destructor</name>
    <dbReference type="NCBI Taxonomy" id="166010"/>
    <lineage>
        <taxon>Eukaryota</taxon>
        <taxon>Metazoa</taxon>
        <taxon>Ecdysozoa</taxon>
        <taxon>Nematoda</taxon>
        <taxon>Chromadorea</taxon>
        <taxon>Rhabditida</taxon>
        <taxon>Tylenchina</taxon>
        <taxon>Tylenchomorpha</taxon>
        <taxon>Sphaerularioidea</taxon>
        <taxon>Anguinidae</taxon>
        <taxon>Anguininae</taxon>
        <taxon>Ditylenchus</taxon>
    </lineage>
</organism>
<dbReference type="AlphaFoldDB" id="A0AAD4NH46"/>
<dbReference type="EC" id="6.2.1.16" evidence="2 7"/>
<dbReference type="GO" id="GO:0005829">
    <property type="term" value="C:cytosol"/>
    <property type="evidence" value="ECO:0007669"/>
    <property type="project" value="UniProtKB-SubCell"/>
</dbReference>
<dbReference type="InterPro" id="IPR020845">
    <property type="entry name" value="AMP-binding_CS"/>
</dbReference>
<dbReference type="InterPro" id="IPR045851">
    <property type="entry name" value="AMP-bd_C_sf"/>
</dbReference>
<dbReference type="GO" id="GO:0030729">
    <property type="term" value="F:acetoacetate-CoA ligase activity"/>
    <property type="evidence" value="ECO:0007669"/>
    <property type="project" value="UniProtKB-UniRule"/>
</dbReference>
<evidence type="ECO:0000259" key="8">
    <source>
        <dbReference type="Pfam" id="PF00501"/>
    </source>
</evidence>
<dbReference type="InterPro" id="IPR000873">
    <property type="entry name" value="AMP-dep_synth/lig_dom"/>
</dbReference>
<dbReference type="InterPro" id="IPR032387">
    <property type="entry name" value="ACAS_N"/>
</dbReference>
<evidence type="ECO:0000256" key="4">
    <source>
        <dbReference type="ARBA" id="ARBA00022598"/>
    </source>
</evidence>
<comment type="function">
    <text evidence="7">Converts acetoacetate to acetoacetyl-CoA in the cytosol.</text>
</comment>
<dbReference type="InterPro" id="IPR005914">
    <property type="entry name" value="Acac_CoA_synth"/>
</dbReference>
<comment type="catalytic activity">
    <reaction evidence="7">
        <text>acetoacetate + ATP + CoA = acetoacetyl-CoA + AMP + diphosphate</text>
        <dbReference type="Rhea" id="RHEA:16117"/>
        <dbReference type="ChEBI" id="CHEBI:13705"/>
        <dbReference type="ChEBI" id="CHEBI:30616"/>
        <dbReference type="ChEBI" id="CHEBI:33019"/>
        <dbReference type="ChEBI" id="CHEBI:57286"/>
        <dbReference type="ChEBI" id="CHEBI:57287"/>
        <dbReference type="ChEBI" id="CHEBI:456215"/>
        <dbReference type="EC" id="6.2.1.16"/>
    </reaction>
</comment>
<dbReference type="GO" id="GO:0006631">
    <property type="term" value="P:fatty acid metabolic process"/>
    <property type="evidence" value="ECO:0007669"/>
    <property type="project" value="UniProtKB-UniRule"/>
</dbReference>
<feature type="domain" description="Acetyl-coenzyme A synthetase N-terminal" evidence="10">
    <location>
        <begin position="39"/>
        <end position="97"/>
    </location>
</feature>
<dbReference type="NCBIfam" id="NF002937">
    <property type="entry name" value="PRK03584.1"/>
    <property type="match status" value="1"/>
</dbReference>
<comment type="subcellular location">
    <subcellularLocation>
        <location evidence="7">Cytoplasm</location>
        <location evidence="7">Cytosol</location>
    </subcellularLocation>
</comment>
<dbReference type="EMBL" id="JAKKPZ010000002">
    <property type="protein sequence ID" value="KAI1725496.1"/>
    <property type="molecule type" value="Genomic_DNA"/>
</dbReference>
<proteinExistence type="inferred from homology"/>
<keyword evidence="12" id="KW-1185">Reference proteome</keyword>
<feature type="domain" description="AMP-dependent synthetase/ligase" evidence="8">
    <location>
        <begin position="103"/>
        <end position="483"/>
    </location>
</feature>
<gene>
    <name evidence="11" type="ORF">DdX_02156</name>
</gene>
<name>A0AAD4NH46_9BILA</name>
<keyword evidence="6 7" id="KW-0067">ATP-binding</keyword>
<sequence length="665" mass="74670">MNGGSIHTDFYKPVEGSTNAETNLREQVEKRIGEKFGNYEKWYNWTRDNYKVFWETVLKDCDIKLSTSYSKIIEDDVPFHKIPRWFPGARLNYAENCLKNGKDDQIAFIQAISSTELKSYNYATVRRDVHELSTVLRHQYGVKSGDNVCAYVANRYETAVAMLAVTALGGVWSSASVDFGPEGVLDRFAQLKPRLLFVADSAIYKRKIHSLCDNINEIVGKLSSVDKVIVIPSSAHDVELAAYSPREKFVAFHETLDHYNSTKQSTPYFEQVPFNHPLFILFSSGTTGRPKGMVHTVGGTLLKHVEEHVIQTNMSEKDTMLFYTTCGWMMWNWMLTVLYTGACIVLYDESPLDPDPHVLLKVAQNTGTTIIGMGAKIFDEYAKMGLDFKSMYDLSRLRLTLSTASPLRPATFHFINANIKPQVVIGSISGGTDIIGCFMGATLNRPVVAGECQHIYLGMDACTFDENGKEVKDVRGELVCRNPFPSMPSHFVSDESGERYFKAYFSKFQNVWTHGDFCIVNSQTNGIFMCGRSDTTLNRGGVRIGTAELYNVVERFEEVKDSIVAGYDDPNDAGNELVVLFLVLKDNITLTDELVHKIKTSLRKKVSPRHVPNKIFAVSDIPYTNSGKKVELAVKQVLNGQIVDNTAALRNPDALTEFACYRVQN</sequence>
<keyword evidence="7" id="KW-0443">Lipid metabolism</keyword>
<dbReference type="PANTHER" id="PTHR42921">
    <property type="entry name" value="ACETOACETYL-COA SYNTHETASE"/>
    <property type="match status" value="1"/>
</dbReference>
<feature type="domain" description="AMP-binding enzyme C-terminal" evidence="9">
    <location>
        <begin position="551"/>
        <end position="628"/>
    </location>
</feature>
<evidence type="ECO:0000256" key="7">
    <source>
        <dbReference type="RuleBase" id="RU367019"/>
    </source>
</evidence>
<dbReference type="PANTHER" id="PTHR42921:SF1">
    <property type="entry name" value="ACETOACETYL-COA SYNTHETASE"/>
    <property type="match status" value="1"/>
</dbReference>
<evidence type="ECO:0000256" key="1">
    <source>
        <dbReference type="ARBA" id="ARBA00006432"/>
    </source>
</evidence>
<keyword evidence="7" id="KW-0276">Fatty acid metabolism</keyword>
<protein>
    <recommendedName>
        <fullName evidence="3 7">Acetoacetyl-CoA synthetase</fullName>
        <ecNumber evidence="2 7">6.2.1.16</ecNumber>
    </recommendedName>
</protein>
<accession>A0AAD4NH46</accession>
<evidence type="ECO:0000256" key="6">
    <source>
        <dbReference type="ARBA" id="ARBA00022840"/>
    </source>
</evidence>
<keyword evidence="7" id="KW-0963">Cytoplasm</keyword>
<reference evidence="11" key="1">
    <citation type="submission" date="2022-01" db="EMBL/GenBank/DDBJ databases">
        <title>Genome Sequence Resource for Two Populations of Ditylenchus destructor, the Migratory Endoparasitic Phytonematode.</title>
        <authorList>
            <person name="Zhang H."/>
            <person name="Lin R."/>
            <person name="Xie B."/>
        </authorList>
    </citation>
    <scope>NUCLEOTIDE SEQUENCE</scope>
    <source>
        <strain evidence="11">BazhouSP</strain>
    </source>
</reference>
<dbReference type="NCBIfam" id="TIGR01217">
    <property type="entry name" value="ac_ac_CoA_syn"/>
    <property type="match status" value="1"/>
</dbReference>
<comment type="similarity">
    <text evidence="1 7">Belongs to the ATP-dependent AMP-binding enzyme family.</text>
</comment>
<comment type="caution">
    <text evidence="11">The sequence shown here is derived from an EMBL/GenBank/DDBJ whole genome shotgun (WGS) entry which is preliminary data.</text>
</comment>
<dbReference type="Proteomes" id="UP001201812">
    <property type="component" value="Unassembled WGS sequence"/>
</dbReference>
<evidence type="ECO:0000259" key="10">
    <source>
        <dbReference type="Pfam" id="PF16177"/>
    </source>
</evidence>
<dbReference type="InterPro" id="IPR042099">
    <property type="entry name" value="ANL_N_sf"/>
</dbReference>
<dbReference type="Pfam" id="PF16177">
    <property type="entry name" value="ACAS_N"/>
    <property type="match status" value="1"/>
</dbReference>
<evidence type="ECO:0000256" key="3">
    <source>
        <dbReference type="ARBA" id="ARBA00015326"/>
    </source>
</evidence>
<dbReference type="PROSITE" id="PS00455">
    <property type="entry name" value="AMP_BINDING"/>
    <property type="match status" value="1"/>
</dbReference>
<keyword evidence="4 7" id="KW-0436">Ligase</keyword>
<dbReference type="GO" id="GO:0005524">
    <property type="term" value="F:ATP binding"/>
    <property type="evidence" value="ECO:0007669"/>
    <property type="project" value="UniProtKB-UniRule"/>
</dbReference>
<evidence type="ECO:0000259" key="9">
    <source>
        <dbReference type="Pfam" id="PF13193"/>
    </source>
</evidence>
<evidence type="ECO:0000256" key="2">
    <source>
        <dbReference type="ARBA" id="ARBA00012988"/>
    </source>
</evidence>
<dbReference type="SUPFAM" id="SSF56801">
    <property type="entry name" value="Acetyl-CoA synthetase-like"/>
    <property type="match status" value="1"/>
</dbReference>
<dbReference type="Gene3D" id="3.30.300.30">
    <property type="match status" value="1"/>
</dbReference>
<evidence type="ECO:0000256" key="5">
    <source>
        <dbReference type="ARBA" id="ARBA00022741"/>
    </source>
</evidence>
<dbReference type="InterPro" id="IPR025110">
    <property type="entry name" value="AMP-bd_C"/>
</dbReference>
<dbReference type="Pfam" id="PF13193">
    <property type="entry name" value="AMP-binding_C"/>
    <property type="match status" value="1"/>
</dbReference>